<dbReference type="Proteomes" id="UP000185494">
    <property type="component" value="Chromosome 1"/>
</dbReference>
<keyword evidence="5 9" id="KW-0560">Oxidoreductase</keyword>
<keyword evidence="4 9" id="KW-0223">Dioxygenase</keyword>
<dbReference type="EMBL" id="CP015583">
    <property type="protein sequence ID" value="APT58677.1"/>
    <property type="molecule type" value="Genomic_DNA"/>
</dbReference>
<dbReference type="PANTHER" id="PTHR10138">
    <property type="entry name" value="TRYPTOPHAN 2,3-DIOXYGENASE"/>
    <property type="match status" value="1"/>
</dbReference>
<sequence length="295" mass="33697">MSAPTNSAPTSPSADTDAEVLPSRVTEGIHTDFARSMGYGEYLRLDLLLSAQQPLSAHHDEMLFITIHHVQEVWLKLITHEMRLALDSIRRDALDPAFKALARVSRIQTQMIGAWDVLSTMTPADYLSFRGVLGKSSGFQSFQYRMLEFLLGAKDAKMMLPHRHDAAAHAALDAALRAPSLYDEAIRLLARRGFDLPRELLERDLTQPHRHNPELQAAWLRIYREAETHFDLYQLAEELVDVEDSFQQWRFRHMKTVERIIGFRQGTGGSAGVAFLRTALERSFFPELWQVRTEI</sequence>
<name>A0A1L7AIR0_9PROT</name>
<evidence type="ECO:0000256" key="4">
    <source>
        <dbReference type="ARBA" id="ARBA00022964"/>
    </source>
</evidence>
<evidence type="ECO:0000256" key="7">
    <source>
        <dbReference type="ARBA" id="ARBA00023079"/>
    </source>
</evidence>
<evidence type="ECO:0000256" key="8">
    <source>
        <dbReference type="ARBA" id="ARBA00050412"/>
    </source>
</evidence>
<dbReference type="eggNOG" id="COG3483">
    <property type="taxonomic scope" value="Bacteria"/>
</dbReference>
<organism evidence="10 11">
    <name type="scientific">Roseomonas gilardii</name>
    <dbReference type="NCBI Taxonomy" id="257708"/>
    <lineage>
        <taxon>Bacteria</taxon>
        <taxon>Pseudomonadati</taxon>
        <taxon>Pseudomonadota</taxon>
        <taxon>Alphaproteobacteria</taxon>
        <taxon>Acetobacterales</taxon>
        <taxon>Roseomonadaceae</taxon>
        <taxon>Roseomonas</taxon>
    </lineage>
</organism>
<comment type="pathway">
    <text evidence="9">Amino-acid degradation; L-tryptophan degradation via kynurenine pathway; L-kynurenine from L-tryptophan: step 1/2.</text>
</comment>
<gene>
    <name evidence="9" type="primary">kynA</name>
    <name evidence="10" type="ORF">RGI145_17735</name>
</gene>
<comment type="cofactor">
    <cofactor evidence="9">
        <name>heme</name>
        <dbReference type="ChEBI" id="CHEBI:30413"/>
    </cofactor>
    <text evidence="9">Binds 1 heme group per subunit.</text>
</comment>
<evidence type="ECO:0000256" key="9">
    <source>
        <dbReference type="HAMAP-Rule" id="MF_01972"/>
    </source>
</evidence>
<evidence type="ECO:0000256" key="1">
    <source>
        <dbReference type="ARBA" id="ARBA00011881"/>
    </source>
</evidence>
<dbReference type="GO" id="GO:0046872">
    <property type="term" value="F:metal ion binding"/>
    <property type="evidence" value="ECO:0007669"/>
    <property type="project" value="UniProtKB-KW"/>
</dbReference>
<feature type="binding site" evidence="9">
    <location>
        <begin position="64"/>
        <end position="68"/>
    </location>
    <ligand>
        <name>substrate</name>
    </ligand>
</feature>
<dbReference type="HAMAP" id="MF_01972">
    <property type="entry name" value="T23O"/>
    <property type="match status" value="1"/>
</dbReference>
<dbReference type="SUPFAM" id="SSF140959">
    <property type="entry name" value="Indolic compounds 2,3-dioxygenase-like"/>
    <property type="match status" value="1"/>
</dbReference>
<evidence type="ECO:0000256" key="3">
    <source>
        <dbReference type="ARBA" id="ARBA00022723"/>
    </source>
</evidence>
<keyword evidence="3 9" id="KW-0479">Metal-binding</keyword>
<comment type="subunit">
    <text evidence="1 9">Homotetramer.</text>
</comment>
<dbReference type="GO" id="GO:0020037">
    <property type="term" value="F:heme binding"/>
    <property type="evidence" value="ECO:0007669"/>
    <property type="project" value="UniProtKB-UniRule"/>
</dbReference>
<dbReference type="Gene3D" id="1.20.58.480">
    <property type="match status" value="1"/>
</dbReference>
<reference evidence="10 11" key="1">
    <citation type="submission" date="2016-05" db="EMBL/GenBank/DDBJ databases">
        <title>Complete Genome and Methylome Analysis of Psychrotrophic Bacterial Isolates from Antarctic Lake Untersee.</title>
        <authorList>
            <person name="Fomenkov A."/>
            <person name="Akimov V.N."/>
            <person name="Vasilyeva L.V."/>
            <person name="Andersen D."/>
            <person name="Vincze T."/>
            <person name="Roberts R.J."/>
        </authorList>
    </citation>
    <scope>NUCLEOTIDE SEQUENCE [LARGE SCALE GENOMIC DNA]</scope>
    <source>
        <strain evidence="10 11">U14-5</strain>
    </source>
</reference>
<evidence type="ECO:0000256" key="2">
    <source>
        <dbReference type="ARBA" id="ARBA00022617"/>
    </source>
</evidence>
<dbReference type="InterPro" id="IPR017485">
    <property type="entry name" value="Trp_2-3-dOase_bac"/>
</dbReference>
<dbReference type="Pfam" id="PF03301">
    <property type="entry name" value="Trp_dioxygenase"/>
    <property type="match status" value="2"/>
</dbReference>
<dbReference type="FunFam" id="1.20.58.480:FF:000001">
    <property type="entry name" value="Tryptophan 2,3-dioxygenase"/>
    <property type="match status" value="1"/>
</dbReference>
<dbReference type="STRING" id="257708.RGI145_17735"/>
<comment type="similarity">
    <text evidence="9">Belongs to the tryptophan 2,3-dioxygenase family.</text>
</comment>
<keyword evidence="6 9" id="KW-0408">Iron</keyword>
<dbReference type="InterPro" id="IPR037217">
    <property type="entry name" value="Trp/Indoleamine_2_3_dOase-like"/>
</dbReference>
<evidence type="ECO:0000256" key="5">
    <source>
        <dbReference type="ARBA" id="ARBA00023002"/>
    </source>
</evidence>
<dbReference type="RefSeq" id="WP_075799433.1">
    <property type="nucleotide sequence ID" value="NZ_CP015583.1"/>
</dbReference>
<dbReference type="KEGG" id="rgi:RGI145_17735"/>
<dbReference type="GO" id="GO:0019441">
    <property type="term" value="P:L-tryptophan catabolic process to kynurenine"/>
    <property type="evidence" value="ECO:0007669"/>
    <property type="project" value="UniProtKB-UniRule"/>
</dbReference>
<feature type="binding site" evidence="9">
    <location>
        <position position="130"/>
    </location>
    <ligand>
        <name>substrate</name>
    </ligand>
</feature>
<accession>A0A1L7AIR0</accession>
<dbReference type="GO" id="GO:0004833">
    <property type="term" value="F:L-tryptophan 2,3-dioxygenase activity"/>
    <property type="evidence" value="ECO:0007669"/>
    <property type="project" value="UniProtKB-UniRule"/>
</dbReference>
<evidence type="ECO:0000256" key="6">
    <source>
        <dbReference type="ARBA" id="ARBA00023004"/>
    </source>
</evidence>
<dbReference type="PANTHER" id="PTHR10138:SF0">
    <property type="entry name" value="TRYPTOPHAN 2,3-DIOXYGENASE"/>
    <property type="match status" value="1"/>
</dbReference>
<dbReference type="GO" id="GO:0019442">
    <property type="term" value="P:L-tryptophan catabolic process to acetyl-CoA"/>
    <property type="evidence" value="ECO:0007669"/>
    <property type="project" value="TreeGrafter"/>
</dbReference>
<evidence type="ECO:0000313" key="10">
    <source>
        <dbReference type="EMBL" id="APT58677.1"/>
    </source>
</evidence>
<evidence type="ECO:0000313" key="11">
    <source>
        <dbReference type="Proteomes" id="UP000185494"/>
    </source>
</evidence>
<comment type="function">
    <text evidence="9">Heme-dependent dioxygenase that catalyzes the oxidative cleavage of the L-tryptophan (L-Trp) pyrrole ring and converts L-tryptophan to N-formyl-L-kynurenine. Catalyzes the oxidative cleavage of the indole moiety.</text>
</comment>
<protein>
    <recommendedName>
        <fullName evidence="9">Tryptophan 2,3-dioxygenase</fullName>
        <shortName evidence="9">TDO</shortName>
        <ecNumber evidence="9">1.13.11.11</ecNumber>
    </recommendedName>
    <alternativeName>
        <fullName evidence="9">Tryptamin 2,3-dioxygenase</fullName>
    </alternativeName>
    <alternativeName>
        <fullName evidence="9">Tryptophan oxygenase</fullName>
        <shortName evidence="9">TO</shortName>
        <shortName evidence="9">TRPO</shortName>
    </alternativeName>
    <alternativeName>
        <fullName evidence="9">Tryptophan pyrrolase</fullName>
    </alternativeName>
    <alternativeName>
        <fullName evidence="9">Tryptophanase</fullName>
    </alternativeName>
</protein>
<feature type="binding site" description="axial binding residue" evidence="9">
    <location>
        <position position="253"/>
    </location>
    <ligand>
        <name>heme</name>
        <dbReference type="ChEBI" id="CHEBI:30413"/>
    </ligand>
    <ligandPart>
        <name>Fe</name>
        <dbReference type="ChEBI" id="CHEBI:18248"/>
    </ligandPart>
</feature>
<proteinExistence type="inferred from homology"/>
<dbReference type="NCBIfam" id="TIGR03036">
    <property type="entry name" value="trp_2_3_diox"/>
    <property type="match status" value="1"/>
</dbReference>
<feature type="binding site" evidence="9">
    <location>
        <position position="126"/>
    </location>
    <ligand>
        <name>substrate</name>
    </ligand>
</feature>
<comment type="catalytic activity">
    <reaction evidence="8 9">
        <text>L-tryptophan + O2 = N-formyl-L-kynurenine</text>
        <dbReference type="Rhea" id="RHEA:24536"/>
        <dbReference type="ChEBI" id="CHEBI:15379"/>
        <dbReference type="ChEBI" id="CHEBI:57912"/>
        <dbReference type="ChEBI" id="CHEBI:58629"/>
        <dbReference type="EC" id="1.13.11.11"/>
    </reaction>
</comment>
<keyword evidence="7 9" id="KW-0823">Tryptophan catabolism</keyword>
<feature type="binding site" evidence="9">
    <location>
        <position position="267"/>
    </location>
    <ligand>
        <name>substrate</name>
    </ligand>
</feature>
<dbReference type="AlphaFoldDB" id="A0A1L7AIR0"/>
<keyword evidence="2 9" id="KW-0349">Heme</keyword>
<dbReference type="EC" id="1.13.11.11" evidence="9"/>
<dbReference type="UniPathway" id="UPA00333">
    <property type="reaction ID" value="UER00453"/>
</dbReference>
<dbReference type="InterPro" id="IPR004981">
    <property type="entry name" value="Trp_2_3_dOase"/>
</dbReference>